<reference evidence="1 2" key="1">
    <citation type="submission" date="2015-08" db="EMBL/GenBank/DDBJ databases">
        <title>Antibacterial properties of a collection of Vibrionaceae strains.</title>
        <authorList>
            <person name="Giubergia S."/>
        </authorList>
    </citation>
    <scope>NUCLEOTIDE SEQUENCE [LARGE SCALE GENOMIC DNA]</scope>
    <source>
        <strain evidence="1 2">S0821</strain>
    </source>
</reference>
<protein>
    <submittedName>
        <fullName evidence="1">Uncharacterized protein</fullName>
    </submittedName>
</protein>
<comment type="caution">
    <text evidence="1">The sequence shown here is derived from an EMBL/GenBank/DDBJ whole genome shotgun (WGS) entry which is preliminary data.</text>
</comment>
<dbReference type="InParanoid" id="A0A0Q2SCW0"/>
<proteinExistence type="predicted"/>
<accession>A0A0Q2SCW0</accession>
<evidence type="ECO:0000313" key="2">
    <source>
        <dbReference type="Proteomes" id="UP000051221"/>
    </source>
</evidence>
<name>A0A0Q2SCW0_VIBFU</name>
<sequence>MGKTQRKTSKYLELYRKKFKKKVQTVISFTPPNSSKEDFIKLFSEVYPDDLLSIQKHFSFYEHKNKTRKVGENLYFPHPSDLLYNIAKPEIKK</sequence>
<organism evidence="1 2">
    <name type="scientific">Vibrio furnissii</name>
    <dbReference type="NCBI Taxonomy" id="29494"/>
    <lineage>
        <taxon>Bacteria</taxon>
        <taxon>Pseudomonadati</taxon>
        <taxon>Pseudomonadota</taxon>
        <taxon>Gammaproteobacteria</taxon>
        <taxon>Vibrionales</taxon>
        <taxon>Vibrionaceae</taxon>
        <taxon>Vibrio</taxon>
    </lineage>
</organism>
<keyword evidence="2" id="KW-1185">Reference proteome</keyword>
<dbReference type="AlphaFoldDB" id="A0A0Q2SCW0"/>
<dbReference type="Proteomes" id="UP000051221">
    <property type="component" value="Unassembled WGS sequence"/>
</dbReference>
<dbReference type="EMBL" id="LKHS01000011">
    <property type="protein sequence ID" value="KQH85267.1"/>
    <property type="molecule type" value="Genomic_DNA"/>
</dbReference>
<gene>
    <name evidence="1" type="ORF">AMR76_14300</name>
</gene>
<evidence type="ECO:0000313" key="1">
    <source>
        <dbReference type="EMBL" id="KQH85267.1"/>
    </source>
</evidence>